<feature type="domain" description="Amino acid transporter transmembrane" evidence="7">
    <location>
        <begin position="43"/>
        <end position="438"/>
    </location>
</feature>
<feature type="transmembrane region" description="Helical" evidence="6">
    <location>
        <begin position="121"/>
        <end position="142"/>
    </location>
</feature>
<dbReference type="PANTHER" id="PTHR22950:SF683">
    <property type="entry name" value="AMINO ACID TRANSPORTER (EUROFUNG)"/>
    <property type="match status" value="1"/>
</dbReference>
<reference evidence="8" key="1">
    <citation type="submission" date="2022-11" db="EMBL/GenBank/DDBJ databases">
        <authorList>
            <person name="Petersen C."/>
        </authorList>
    </citation>
    <scope>NUCLEOTIDE SEQUENCE</scope>
    <source>
        <strain evidence="8">IBT 19713</strain>
    </source>
</reference>
<dbReference type="InterPro" id="IPR013057">
    <property type="entry name" value="AA_transpt_TM"/>
</dbReference>
<sequence>MMTKKEDQLSPVNSLGQAREGQNLTHDAVFGEISEDGPNYRNVGWIVTAALMMKTQIGLGVLSIPIAFESLGIVPGVIILVIIAVITTWSDYMIGVFKLNHPEVYGVGDVGKMIFGQPGMWFLEIVFVLYWVFVSGSGMLGVSISLNAISSHATCTAAYVAVSAVIGLILSSIQTLAKIGFMAWGGLFCILTAILIVTIAVGVEDRPASAPQNGSWVPDYKIIASPSFTDAITSVSSIVFAFSGTPSFFSIASEMRDPRMYTRSLMICQSVVTAVYITIGCVVYYFCGSYVASPALSSAGPLVKKISYAFALPGLIVTLTIVTHVPAKYIFLRVMRGSPHLTSSSIRHWAAWLGCTSGVTIVAYVIASGIPVFDGLVSLIGALLGTLMCFQPMACMWLYDNWSQGKTAKSPRWVAMVIWSGLVLLIGTFLMVAGTYGSAVSIAQSYSKSSGSGAWSCADNAL</sequence>
<proteinExistence type="inferred from homology"/>
<dbReference type="AlphaFoldDB" id="A0A9W9NKP1"/>
<evidence type="ECO:0000256" key="4">
    <source>
        <dbReference type="ARBA" id="ARBA00022989"/>
    </source>
</evidence>
<feature type="transmembrane region" description="Helical" evidence="6">
    <location>
        <begin position="306"/>
        <end position="327"/>
    </location>
</feature>
<gene>
    <name evidence="8" type="ORF">N7468_009668</name>
</gene>
<dbReference type="GO" id="GO:0016020">
    <property type="term" value="C:membrane"/>
    <property type="evidence" value="ECO:0007669"/>
    <property type="project" value="UniProtKB-SubCell"/>
</dbReference>
<keyword evidence="9" id="KW-1185">Reference proteome</keyword>
<dbReference type="GeneID" id="83206267"/>
<evidence type="ECO:0000256" key="5">
    <source>
        <dbReference type="ARBA" id="ARBA00023136"/>
    </source>
</evidence>
<keyword evidence="3 6" id="KW-0812">Transmembrane</keyword>
<dbReference type="Pfam" id="PF01490">
    <property type="entry name" value="Aa_trans"/>
    <property type="match status" value="1"/>
</dbReference>
<feature type="transmembrane region" description="Helical" evidence="6">
    <location>
        <begin position="376"/>
        <end position="399"/>
    </location>
</feature>
<dbReference type="OrthoDB" id="40134at2759"/>
<feature type="transmembrane region" description="Helical" evidence="6">
    <location>
        <begin position="148"/>
        <end position="170"/>
    </location>
</feature>
<evidence type="ECO:0000313" key="9">
    <source>
        <dbReference type="Proteomes" id="UP001150941"/>
    </source>
</evidence>
<dbReference type="EMBL" id="JAPQKS010000007">
    <property type="protein sequence ID" value="KAJ5220464.1"/>
    <property type="molecule type" value="Genomic_DNA"/>
</dbReference>
<name>A0A9W9NKP1_9EURO</name>
<evidence type="ECO:0000256" key="2">
    <source>
        <dbReference type="ARBA" id="ARBA00008066"/>
    </source>
</evidence>
<feature type="transmembrane region" description="Helical" evidence="6">
    <location>
        <begin position="411"/>
        <end position="433"/>
    </location>
</feature>
<dbReference type="Gene3D" id="1.20.1740.10">
    <property type="entry name" value="Amino acid/polyamine transporter I"/>
    <property type="match status" value="1"/>
</dbReference>
<comment type="caution">
    <text evidence="8">The sequence shown here is derived from an EMBL/GenBank/DDBJ whole genome shotgun (WGS) entry which is preliminary data.</text>
</comment>
<evidence type="ECO:0000259" key="7">
    <source>
        <dbReference type="Pfam" id="PF01490"/>
    </source>
</evidence>
<evidence type="ECO:0000256" key="6">
    <source>
        <dbReference type="SAM" id="Phobius"/>
    </source>
</evidence>
<dbReference type="GO" id="GO:0015179">
    <property type="term" value="F:L-amino acid transmembrane transporter activity"/>
    <property type="evidence" value="ECO:0007669"/>
    <property type="project" value="TreeGrafter"/>
</dbReference>
<evidence type="ECO:0000313" key="8">
    <source>
        <dbReference type="EMBL" id="KAJ5220464.1"/>
    </source>
</evidence>
<comment type="similarity">
    <text evidence="2">Belongs to the amino acid/polyamine transporter 2 family.</text>
</comment>
<protein>
    <recommendedName>
        <fullName evidence="7">Amino acid transporter transmembrane domain-containing protein</fullName>
    </recommendedName>
</protein>
<dbReference type="Proteomes" id="UP001150941">
    <property type="component" value="Unassembled WGS sequence"/>
</dbReference>
<feature type="transmembrane region" description="Helical" evidence="6">
    <location>
        <begin position="264"/>
        <end position="286"/>
    </location>
</feature>
<evidence type="ECO:0000256" key="3">
    <source>
        <dbReference type="ARBA" id="ARBA00022692"/>
    </source>
</evidence>
<reference evidence="8" key="2">
    <citation type="journal article" date="2023" name="IMA Fungus">
        <title>Comparative genomic study of the Penicillium genus elucidates a diverse pangenome and 15 lateral gene transfer events.</title>
        <authorList>
            <person name="Petersen C."/>
            <person name="Sorensen T."/>
            <person name="Nielsen M.R."/>
            <person name="Sondergaard T.E."/>
            <person name="Sorensen J.L."/>
            <person name="Fitzpatrick D.A."/>
            <person name="Frisvad J.C."/>
            <person name="Nielsen K.L."/>
        </authorList>
    </citation>
    <scope>NUCLEOTIDE SEQUENCE</scope>
    <source>
        <strain evidence="8">IBT 19713</strain>
    </source>
</reference>
<dbReference type="RefSeq" id="XP_058327294.1">
    <property type="nucleotide sequence ID" value="XM_058478964.1"/>
</dbReference>
<feature type="transmembrane region" description="Helical" evidence="6">
    <location>
        <begin position="73"/>
        <end position="92"/>
    </location>
</feature>
<evidence type="ECO:0000256" key="1">
    <source>
        <dbReference type="ARBA" id="ARBA00004141"/>
    </source>
</evidence>
<dbReference type="FunFam" id="1.20.1740.10:FF:000039">
    <property type="entry name" value="Neutral amino acid transporter (Eurofung)"/>
    <property type="match status" value="1"/>
</dbReference>
<feature type="transmembrane region" description="Helical" evidence="6">
    <location>
        <begin position="182"/>
        <end position="203"/>
    </location>
</feature>
<keyword evidence="4 6" id="KW-1133">Transmembrane helix</keyword>
<dbReference type="PANTHER" id="PTHR22950">
    <property type="entry name" value="AMINO ACID TRANSPORTER"/>
    <property type="match status" value="1"/>
</dbReference>
<keyword evidence="5 6" id="KW-0472">Membrane</keyword>
<organism evidence="8 9">
    <name type="scientific">Penicillium chermesinum</name>
    <dbReference type="NCBI Taxonomy" id="63820"/>
    <lineage>
        <taxon>Eukaryota</taxon>
        <taxon>Fungi</taxon>
        <taxon>Dikarya</taxon>
        <taxon>Ascomycota</taxon>
        <taxon>Pezizomycotina</taxon>
        <taxon>Eurotiomycetes</taxon>
        <taxon>Eurotiomycetidae</taxon>
        <taxon>Eurotiales</taxon>
        <taxon>Aspergillaceae</taxon>
        <taxon>Penicillium</taxon>
    </lineage>
</organism>
<accession>A0A9W9NKP1</accession>
<comment type="subcellular location">
    <subcellularLocation>
        <location evidence="1">Membrane</location>
        <topology evidence="1">Multi-pass membrane protein</topology>
    </subcellularLocation>
</comment>
<feature type="transmembrane region" description="Helical" evidence="6">
    <location>
        <begin position="348"/>
        <end position="370"/>
    </location>
</feature>